<sequence>MQHILRKQLLIILFSCLFVSGAGQELFRVPAAFQAVGNASVSLKSPLSVFSNPAGAASGALSAGILFDNRFLLKDLSTRSAFLVLPVQNSRFLLSFSQFGNDGYRETKISAGLARQLSPVLSAGLQFQYFSLFMAENDRRPGTVLADLGVRLQLSDFSLGLQYFNPYGLSVCENTLVVEYLSVIRVGVHKTFQEVFLLTAELFAEQSATVEPRVGIQYLLKKQLSLRCGVETQYGLFSLGVGYTHKNVCTDLTFSYHQYLGLSPSFTLYFQRP</sequence>
<name>A0AA41Y8K6_9BACT</name>
<gene>
    <name evidence="1" type="ORF">N2K84_10555</name>
</gene>
<dbReference type="RefSeq" id="WP_282591774.1">
    <property type="nucleotide sequence ID" value="NZ_JAPAAF010000013.1"/>
</dbReference>
<dbReference type="AlphaFoldDB" id="A0AA41Y8K6"/>
<organism evidence="1 2">
    <name type="scientific">Gaoshiqia sediminis</name>
    <dbReference type="NCBI Taxonomy" id="2986998"/>
    <lineage>
        <taxon>Bacteria</taxon>
        <taxon>Pseudomonadati</taxon>
        <taxon>Bacteroidota</taxon>
        <taxon>Bacteroidia</taxon>
        <taxon>Marinilabiliales</taxon>
        <taxon>Prolixibacteraceae</taxon>
        <taxon>Gaoshiqia</taxon>
    </lineage>
</organism>
<accession>A0AA41Y8K6</accession>
<comment type="caution">
    <text evidence="1">The sequence shown here is derived from an EMBL/GenBank/DDBJ whole genome shotgun (WGS) entry which is preliminary data.</text>
</comment>
<evidence type="ECO:0000313" key="1">
    <source>
        <dbReference type="EMBL" id="MCW0483172.1"/>
    </source>
</evidence>
<reference evidence="1" key="1">
    <citation type="submission" date="2022-10" db="EMBL/GenBank/DDBJ databases">
        <title>Gaoshiqiia sediminis gen. nov., sp. nov., isolated from coastal sediment.</title>
        <authorList>
            <person name="Yu W.X."/>
            <person name="Mu D.S."/>
            <person name="Du J.Z."/>
            <person name="Liang Y.Q."/>
        </authorList>
    </citation>
    <scope>NUCLEOTIDE SEQUENCE</scope>
    <source>
        <strain evidence="1">A06</strain>
    </source>
</reference>
<dbReference type="Proteomes" id="UP001163821">
    <property type="component" value="Unassembled WGS sequence"/>
</dbReference>
<protein>
    <submittedName>
        <fullName evidence="1">Uncharacterized protein</fullName>
    </submittedName>
</protein>
<dbReference type="EMBL" id="JAPAAF010000013">
    <property type="protein sequence ID" value="MCW0483172.1"/>
    <property type="molecule type" value="Genomic_DNA"/>
</dbReference>
<evidence type="ECO:0000313" key="2">
    <source>
        <dbReference type="Proteomes" id="UP001163821"/>
    </source>
</evidence>
<proteinExistence type="predicted"/>
<keyword evidence="2" id="KW-1185">Reference proteome</keyword>